<sequence>MSGKIDRWEKFASSFSNWLNWAAGVGLVAMLSLIVADIIGIKFFKWPIPGAIEMVGFLGVVVTAFAIAYTQVLRGHIQVEFFVMRLPRRAQASIIAFVSLLGMALFALLAWRSYDFAQVLQSTGEVSMTQRIPFYPFVHAIALCCIPVCLVLLVEFLKSVAKAVQK</sequence>
<feature type="transmembrane region" description="Helical" evidence="8">
    <location>
        <begin position="134"/>
        <end position="157"/>
    </location>
</feature>
<dbReference type="InterPro" id="IPR007387">
    <property type="entry name" value="TRAP_DctQ"/>
</dbReference>
<proteinExistence type="predicted"/>
<dbReference type="AlphaFoldDB" id="X1FF24"/>
<comment type="subcellular location">
    <subcellularLocation>
        <location evidence="1">Cell inner membrane</location>
        <topology evidence="1">Multi-pass membrane protein</topology>
    </subcellularLocation>
</comment>
<keyword evidence="2" id="KW-0813">Transport</keyword>
<dbReference type="EMBL" id="BARU01007282">
    <property type="protein sequence ID" value="GAH43567.1"/>
    <property type="molecule type" value="Genomic_DNA"/>
</dbReference>
<evidence type="ECO:0000256" key="8">
    <source>
        <dbReference type="SAM" id="Phobius"/>
    </source>
</evidence>
<name>X1FF24_9ZZZZ</name>
<dbReference type="GO" id="GO:0015740">
    <property type="term" value="P:C4-dicarboxylate transport"/>
    <property type="evidence" value="ECO:0007669"/>
    <property type="project" value="TreeGrafter"/>
</dbReference>
<evidence type="ECO:0000256" key="3">
    <source>
        <dbReference type="ARBA" id="ARBA00022475"/>
    </source>
</evidence>
<evidence type="ECO:0000256" key="2">
    <source>
        <dbReference type="ARBA" id="ARBA00022448"/>
    </source>
</evidence>
<accession>X1FF24</accession>
<feature type="transmembrane region" description="Helical" evidence="8">
    <location>
        <begin position="50"/>
        <end position="73"/>
    </location>
</feature>
<evidence type="ECO:0000259" key="9">
    <source>
        <dbReference type="Pfam" id="PF04290"/>
    </source>
</evidence>
<dbReference type="PANTHER" id="PTHR35011:SF10">
    <property type="entry name" value="TRAP TRANSPORTER SMALL PERMEASE PROTEIN"/>
    <property type="match status" value="1"/>
</dbReference>
<keyword evidence="6 8" id="KW-1133">Transmembrane helix</keyword>
<evidence type="ECO:0000313" key="10">
    <source>
        <dbReference type="EMBL" id="GAH43567.1"/>
    </source>
</evidence>
<evidence type="ECO:0000256" key="4">
    <source>
        <dbReference type="ARBA" id="ARBA00022519"/>
    </source>
</evidence>
<evidence type="ECO:0000256" key="5">
    <source>
        <dbReference type="ARBA" id="ARBA00022692"/>
    </source>
</evidence>
<evidence type="ECO:0000256" key="7">
    <source>
        <dbReference type="ARBA" id="ARBA00023136"/>
    </source>
</evidence>
<keyword evidence="3" id="KW-1003">Cell membrane</keyword>
<protein>
    <recommendedName>
        <fullName evidence="9">Tripartite ATP-independent periplasmic transporters DctQ component domain-containing protein</fullName>
    </recommendedName>
</protein>
<reference evidence="10" key="1">
    <citation type="journal article" date="2014" name="Front. Microbiol.">
        <title>High frequency of phylogenetically diverse reductive dehalogenase-homologous genes in deep subseafloor sedimentary metagenomes.</title>
        <authorList>
            <person name="Kawai M."/>
            <person name="Futagami T."/>
            <person name="Toyoda A."/>
            <person name="Takaki Y."/>
            <person name="Nishi S."/>
            <person name="Hori S."/>
            <person name="Arai W."/>
            <person name="Tsubouchi T."/>
            <person name="Morono Y."/>
            <person name="Uchiyama I."/>
            <person name="Ito T."/>
            <person name="Fujiyama A."/>
            <person name="Inagaki F."/>
            <person name="Takami H."/>
        </authorList>
    </citation>
    <scope>NUCLEOTIDE SEQUENCE</scope>
    <source>
        <strain evidence="10">Expedition CK06-06</strain>
    </source>
</reference>
<gene>
    <name evidence="10" type="ORF">S03H2_14350</name>
</gene>
<organism evidence="10">
    <name type="scientific">marine sediment metagenome</name>
    <dbReference type="NCBI Taxonomy" id="412755"/>
    <lineage>
        <taxon>unclassified sequences</taxon>
        <taxon>metagenomes</taxon>
        <taxon>ecological metagenomes</taxon>
    </lineage>
</organism>
<evidence type="ECO:0000256" key="6">
    <source>
        <dbReference type="ARBA" id="ARBA00022989"/>
    </source>
</evidence>
<feature type="transmembrane region" description="Helical" evidence="8">
    <location>
        <begin position="21"/>
        <end position="44"/>
    </location>
</feature>
<keyword evidence="7 8" id="KW-0472">Membrane</keyword>
<keyword evidence="5 8" id="KW-0812">Transmembrane</keyword>
<evidence type="ECO:0000256" key="1">
    <source>
        <dbReference type="ARBA" id="ARBA00004429"/>
    </source>
</evidence>
<dbReference type="GO" id="GO:0022857">
    <property type="term" value="F:transmembrane transporter activity"/>
    <property type="evidence" value="ECO:0007669"/>
    <property type="project" value="TreeGrafter"/>
</dbReference>
<dbReference type="GO" id="GO:0005886">
    <property type="term" value="C:plasma membrane"/>
    <property type="evidence" value="ECO:0007669"/>
    <property type="project" value="UniProtKB-SubCell"/>
</dbReference>
<dbReference type="PANTHER" id="PTHR35011">
    <property type="entry name" value="2,3-DIKETO-L-GULONATE TRAP TRANSPORTER SMALL PERMEASE PROTEIN YIAM"/>
    <property type="match status" value="1"/>
</dbReference>
<dbReference type="InterPro" id="IPR055348">
    <property type="entry name" value="DctQ"/>
</dbReference>
<feature type="transmembrane region" description="Helical" evidence="8">
    <location>
        <begin position="94"/>
        <end position="114"/>
    </location>
</feature>
<feature type="domain" description="Tripartite ATP-independent periplasmic transporters DctQ component" evidence="9">
    <location>
        <begin position="30"/>
        <end position="160"/>
    </location>
</feature>
<comment type="caution">
    <text evidence="10">The sequence shown here is derived from an EMBL/GenBank/DDBJ whole genome shotgun (WGS) entry which is preliminary data.</text>
</comment>
<keyword evidence="4" id="KW-0997">Cell inner membrane</keyword>
<dbReference type="Pfam" id="PF04290">
    <property type="entry name" value="DctQ"/>
    <property type="match status" value="1"/>
</dbReference>